<dbReference type="Gene3D" id="3.30.200.20">
    <property type="entry name" value="Phosphorylase Kinase, domain 1"/>
    <property type="match status" value="1"/>
</dbReference>
<evidence type="ECO:0000313" key="5">
    <source>
        <dbReference type="Proteomes" id="UP000753908"/>
    </source>
</evidence>
<dbReference type="Pfam" id="PF00069">
    <property type="entry name" value="Pkinase"/>
    <property type="match status" value="1"/>
</dbReference>
<dbReference type="PROSITE" id="PS50011">
    <property type="entry name" value="PROTEIN_KINASE_DOM"/>
    <property type="match status" value="1"/>
</dbReference>
<evidence type="ECO:0000256" key="2">
    <source>
        <dbReference type="ARBA" id="ARBA00022840"/>
    </source>
</evidence>
<dbReference type="CDD" id="cd14014">
    <property type="entry name" value="STKc_PknB_like"/>
    <property type="match status" value="1"/>
</dbReference>
<dbReference type="PANTHER" id="PTHR24363">
    <property type="entry name" value="SERINE/THREONINE PROTEIN KINASE"/>
    <property type="match status" value="1"/>
</dbReference>
<dbReference type="InterPro" id="IPR008271">
    <property type="entry name" value="Ser/Thr_kinase_AS"/>
</dbReference>
<gene>
    <name evidence="4" type="ORF">KME25_00990</name>
</gene>
<dbReference type="SMART" id="SM00220">
    <property type="entry name" value="S_TKc"/>
    <property type="match status" value="1"/>
</dbReference>
<proteinExistence type="predicted"/>
<keyword evidence="4" id="KW-0808">Transferase</keyword>
<keyword evidence="4" id="KW-0418">Kinase</keyword>
<evidence type="ECO:0000313" key="4">
    <source>
        <dbReference type="EMBL" id="MBW4543017.1"/>
    </source>
</evidence>
<dbReference type="GO" id="GO:0004674">
    <property type="term" value="F:protein serine/threonine kinase activity"/>
    <property type="evidence" value="ECO:0007669"/>
    <property type="project" value="TreeGrafter"/>
</dbReference>
<accession>A0A951PH62</accession>
<evidence type="ECO:0000256" key="1">
    <source>
        <dbReference type="ARBA" id="ARBA00022741"/>
    </source>
</evidence>
<dbReference type="Gene3D" id="1.10.510.10">
    <property type="entry name" value="Transferase(Phosphotransferase) domain 1"/>
    <property type="match status" value="1"/>
</dbReference>
<feature type="domain" description="Protein kinase" evidence="3">
    <location>
        <begin position="12"/>
        <end position="283"/>
    </location>
</feature>
<dbReference type="Proteomes" id="UP000753908">
    <property type="component" value="Unassembled WGS sequence"/>
</dbReference>
<reference evidence="4" key="1">
    <citation type="submission" date="2021-05" db="EMBL/GenBank/DDBJ databases">
        <authorList>
            <person name="Pietrasiak N."/>
            <person name="Ward R."/>
            <person name="Stajich J.E."/>
            <person name="Kurbessoian T."/>
        </authorList>
    </citation>
    <scope>NUCLEOTIDE SEQUENCE</scope>
    <source>
        <strain evidence="4">CPER-KK1</strain>
    </source>
</reference>
<protein>
    <submittedName>
        <fullName evidence="4">Protein kinase</fullName>
    </submittedName>
</protein>
<dbReference type="InterPro" id="IPR011009">
    <property type="entry name" value="Kinase-like_dom_sf"/>
</dbReference>
<dbReference type="InterPro" id="IPR000719">
    <property type="entry name" value="Prot_kinase_dom"/>
</dbReference>
<evidence type="ECO:0000259" key="3">
    <source>
        <dbReference type="PROSITE" id="PS50011"/>
    </source>
</evidence>
<organism evidence="4 5">
    <name type="scientific">Symplocastrum torsivum CPER-KK1</name>
    <dbReference type="NCBI Taxonomy" id="450513"/>
    <lineage>
        <taxon>Bacteria</taxon>
        <taxon>Bacillati</taxon>
        <taxon>Cyanobacteriota</taxon>
        <taxon>Cyanophyceae</taxon>
        <taxon>Oscillatoriophycideae</taxon>
        <taxon>Oscillatoriales</taxon>
        <taxon>Microcoleaceae</taxon>
        <taxon>Symplocastrum</taxon>
    </lineage>
</organism>
<dbReference type="PROSITE" id="PS00108">
    <property type="entry name" value="PROTEIN_KINASE_ST"/>
    <property type="match status" value="1"/>
</dbReference>
<comment type="caution">
    <text evidence="4">The sequence shown here is derived from an EMBL/GenBank/DDBJ whole genome shotgun (WGS) entry which is preliminary data.</text>
</comment>
<dbReference type="AlphaFoldDB" id="A0A951PH62"/>
<name>A0A951PH62_9CYAN</name>
<dbReference type="InterPro" id="IPR031975">
    <property type="entry name" value="Pilin_GH"/>
</dbReference>
<reference evidence="4" key="2">
    <citation type="journal article" date="2022" name="Microbiol. Resour. Announc.">
        <title>Metagenome Sequencing to Explore Phylogenomics of Terrestrial Cyanobacteria.</title>
        <authorList>
            <person name="Ward R.D."/>
            <person name="Stajich J.E."/>
            <person name="Johansen J.R."/>
            <person name="Huntemann M."/>
            <person name="Clum A."/>
            <person name="Foster B."/>
            <person name="Foster B."/>
            <person name="Roux S."/>
            <person name="Palaniappan K."/>
            <person name="Varghese N."/>
            <person name="Mukherjee S."/>
            <person name="Reddy T.B.K."/>
            <person name="Daum C."/>
            <person name="Copeland A."/>
            <person name="Chen I.A."/>
            <person name="Ivanova N.N."/>
            <person name="Kyrpides N.C."/>
            <person name="Shapiro N."/>
            <person name="Eloe-Fadrosh E.A."/>
            <person name="Pietrasiak N."/>
        </authorList>
    </citation>
    <scope>NUCLEOTIDE SEQUENCE</scope>
    <source>
        <strain evidence="4">CPER-KK1</strain>
    </source>
</reference>
<dbReference type="Pfam" id="PF16734">
    <property type="entry name" value="Pilin_GH"/>
    <property type="match status" value="1"/>
</dbReference>
<dbReference type="EMBL" id="JAHHIF010000001">
    <property type="protein sequence ID" value="MBW4543017.1"/>
    <property type="molecule type" value="Genomic_DNA"/>
</dbReference>
<keyword evidence="1" id="KW-0547">Nucleotide-binding</keyword>
<dbReference type="PANTHER" id="PTHR24363:SF7">
    <property type="entry name" value="SERINE_THREONINE-PROTEIN KINASE-LIKE PROTEIN E"/>
    <property type="match status" value="1"/>
</dbReference>
<sequence length="448" mass="49850">MLQAEQVLQGRYRLQHKLGQNPSRQTWLAQDIQTSPAQNVVVKLLAFNPQMHWDEIKLFEREAQVLKHLNDPQIPKYHDYFSIDQHTGGDLPWFGLVQEYIPGNSLQQLLDKGKRFTQVQAQRIARQVLKILIGLHELSPPVFHRDIKPSNLILGEDEQVYLVDFGAVQDRATAEGATFTVVGTSGYAPPEQLWGRAVPASDLYSLGATLIHLLTGIAPANLPQRQMRIQFADKVTLDANFINWLEKLTEPAAERRFESARQALVALQAVCFPKQEPAHHPLGGAADYGRLASLTVLQVLGVGLFATLLPRFLFAPHHPPQPEAKVNVTAMNRAQQAYQLEHESFTDSVVNLGVSVPTQSDTYDYSIQMSDRAVFNYGISRQDKLKSYVGGVFSIPATDFDVKANPKEIITMTILCEEAESDGDLSISNPTYQNGEIACGVGTAESRE</sequence>
<dbReference type="GO" id="GO:0005524">
    <property type="term" value="F:ATP binding"/>
    <property type="evidence" value="ECO:0007669"/>
    <property type="project" value="UniProtKB-KW"/>
</dbReference>
<keyword evidence="2" id="KW-0067">ATP-binding</keyword>
<dbReference type="SUPFAM" id="SSF56112">
    <property type="entry name" value="Protein kinase-like (PK-like)"/>
    <property type="match status" value="1"/>
</dbReference>